<evidence type="ECO:0000313" key="1">
    <source>
        <dbReference type="EMBL" id="OAY74927.1"/>
    </source>
</evidence>
<sequence>MTAHRGENVRSMLRHRSNQALFTDQLGFCRESGVITRSRRSSWRSTISSSCDLAISAEIWVRLLDPLVFVPKDAEIFVANNLWRFTSPHASLSLWLMNFVMN</sequence>
<dbReference type="Proteomes" id="UP000092600">
    <property type="component" value="Unassembled WGS sequence"/>
</dbReference>
<dbReference type="AlphaFoldDB" id="A0A199VCS3"/>
<accession>A0A199VCS3</accession>
<evidence type="ECO:0000313" key="2">
    <source>
        <dbReference type="Proteomes" id="UP000092600"/>
    </source>
</evidence>
<reference evidence="1 2" key="1">
    <citation type="journal article" date="2016" name="DNA Res.">
        <title>The draft genome of MD-2 pineapple using hybrid error correction of long reads.</title>
        <authorList>
            <person name="Redwan R.M."/>
            <person name="Saidin A."/>
            <person name="Kumar S.V."/>
        </authorList>
    </citation>
    <scope>NUCLEOTIDE SEQUENCE [LARGE SCALE GENOMIC DNA]</scope>
    <source>
        <strain evidence="2">cv. MD2</strain>
        <tissue evidence="1">Leaf</tissue>
    </source>
</reference>
<name>A0A199VCS3_ANACO</name>
<gene>
    <name evidence="1" type="ORF">ACMD2_00671</name>
</gene>
<comment type="caution">
    <text evidence="1">The sequence shown here is derived from an EMBL/GenBank/DDBJ whole genome shotgun (WGS) entry which is preliminary data.</text>
</comment>
<proteinExistence type="predicted"/>
<organism evidence="1 2">
    <name type="scientific">Ananas comosus</name>
    <name type="common">Pineapple</name>
    <name type="synonym">Ananas ananas</name>
    <dbReference type="NCBI Taxonomy" id="4615"/>
    <lineage>
        <taxon>Eukaryota</taxon>
        <taxon>Viridiplantae</taxon>
        <taxon>Streptophyta</taxon>
        <taxon>Embryophyta</taxon>
        <taxon>Tracheophyta</taxon>
        <taxon>Spermatophyta</taxon>
        <taxon>Magnoliopsida</taxon>
        <taxon>Liliopsida</taxon>
        <taxon>Poales</taxon>
        <taxon>Bromeliaceae</taxon>
        <taxon>Bromelioideae</taxon>
        <taxon>Ananas</taxon>
    </lineage>
</organism>
<dbReference type="EMBL" id="LSRQ01002222">
    <property type="protein sequence ID" value="OAY74927.1"/>
    <property type="molecule type" value="Genomic_DNA"/>
</dbReference>
<protein>
    <submittedName>
        <fullName evidence="1">Uncharacterized protein</fullName>
    </submittedName>
</protein>